<feature type="transmembrane region" description="Helical" evidence="1">
    <location>
        <begin position="7"/>
        <end position="30"/>
    </location>
</feature>
<dbReference type="EMBL" id="CATNWA010002095">
    <property type="protein sequence ID" value="CAI9542003.1"/>
    <property type="molecule type" value="Genomic_DNA"/>
</dbReference>
<organism evidence="2 3">
    <name type="scientific">Staurois parvus</name>
    <dbReference type="NCBI Taxonomy" id="386267"/>
    <lineage>
        <taxon>Eukaryota</taxon>
        <taxon>Metazoa</taxon>
        <taxon>Chordata</taxon>
        <taxon>Craniata</taxon>
        <taxon>Vertebrata</taxon>
        <taxon>Euteleostomi</taxon>
        <taxon>Amphibia</taxon>
        <taxon>Batrachia</taxon>
        <taxon>Anura</taxon>
        <taxon>Neobatrachia</taxon>
        <taxon>Ranoidea</taxon>
        <taxon>Ranidae</taxon>
        <taxon>Staurois</taxon>
    </lineage>
</organism>
<proteinExistence type="predicted"/>
<keyword evidence="3" id="KW-1185">Reference proteome</keyword>
<protein>
    <submittedName>
        <fullName evidence="2">Uncharacterized protein</fullName>
    </submittedName>
</protein>
<accession>A0ABN9B5M8</accession>
<sequence length="40" mass="4630">MQRVNPLGSIVSVTSKLYCISRLILLLWYIHLKYKHAGVD</sequence>
<keyword evidence="1" id="KW-0472">Membrane</keyword>
<keyword evidence="1" id="KW-0812">Transmembrane</keyword>
<reference evidence="2" key="1">
    <citation type="submission" date="2023-05" db="EMBL/GenBank/DDBJ databases">
        <authorList>
            <person name="Stuckert A."/>
        </authorList>
    </citation>
    <scope>NUCLEOTIDE SEQUENCE</scope>
</reference>
<evidence type="ECO:0000313" key="3">
    <source>
        <dbReference type="Proteomes" id="UP001162483"/>
    </source>
</evidence>
<keyword evidence="1" id="KW-1133">Transmembrane helix</keyword>
<gene>
    <name evidence="2" type="ORF">SPARVUS_LOCUS2016209</name>
</gene>
<comment type="caution">
    <text evidence="2">The sequence shown here is derived from an EMBL/GenBank/DDBJ whole genome shotgun (WGS) entry which is preliminary data.</text>
</comment>
<name>A0ABN9B5M8_9NEOB</name>
<dbReference type="Proteomes" id="UP001162483">
    <property type="component" value="Unassembled WGS sequence"/>
</dbReference>
<evidence type="ECO:0000256" key="1">
    <source>
        <dbReference type="SAM" id="Phobius"/>
    </source>
</evidence>
<evidence type="ECO:0000313" key="2">
    <source>
        <dbReference type="EMBL" id="CAI9542003.1"/>
    </source>
</evidence>